<reference evidence="9 10" key="1">
    <citation type="journal article" date="2016" name="Genome Biol. Evol.">
        <title>Gene Family Evolution Reflects Adaptation to Soil Environmental Stressors in the Genome of the Collembolan Orchesella cincta.</title>
        <authorList>
            <person name="Faddeeva-Vakhrusheva A."/>
            <person name="Derks M.F."/>
            <person name="Anvar S.Y."/>
            <person name="Agamennone V."/>
            <person name="Suring W."/>
            <person name="Smit S."/>
            <person name="van Straalen N.M."/>
            <person name="Roelofs D."/>
        </authorList>
    </citation>
    <scope>NUCLEOTIDE SEQUENCE [LARGE SCALE GENOMIC DNA]</scope>
    <source>
        <tissue evidence="9">Mixed pool</tissue>
    </source>
</reference>
<keyword evidence="5 8" id="KW-1133">Transmembrane helix</keyword>
<dbReference type="GO" id="GO:0003725">
    <property type="term" value="F:double-stranded RNA binding"/>
    <property type="evidence" value="ECO:0007669"/>
    <property type="project" value="TreeGrafter"/>
</dbReference>
<feature type="transmembrane region" description="Helical" evidence="8">
    <location>
        <begin position="658"/>
        <end position="681"/>
    </location>
</feature>
<proteinExistence type="inferred from homology"/>
<feature type="non-terminal residue" evidence="9">
    <location>
        <position position="1"/>
    </location>
</feature>
<evidence type="ECO:0000256" key="1">
    <source>
        <dbReference type="ARBA" id="ARBA00004141"/>
    </source>
</evidence>
<feature type="transmembrane region" description="Helical" evidence="8">
    <location>
        <begin position="296"/>
        <end position="324"/>
    </location>
</feature>
<dbReference type="EMBL" id="LJIJ01002952">
    <property type="protein sequence ID" value="ODM89042.1"/>
    <property type="molecule type" value="Genomic_DNA"/>
</dbReference>
<dbReference type="PANTHER" id="PTHR12185:SF14">
    <property type="entry name" value="CHOLESTEROL UPTAKE PROTEIN 1"/>
    <property type="match status" value="1"/>
</dbReference>
<evidence type="ECO:0000313" key="10">
    <source>
        <dbReference type="Proteomes" id="UP000094527"/>
    </source>
</evidence>
<feature type="transmembrane region" description="Helical" evidence="8">
    <location>
        <begin position="747"/>
        <end position="767"/>
    </location>
</feature>
<organism evidence="9 10">
    <name type="scientific">Orchesella cincta</name>
    <name type="common">Springtail</name>
    <name type="synonym">Podura cincta</name>
    <dbReference type="NCBI Taxonomy" id="48709"/>
    <lineage>
        <taxon>Eukaryota</taxon>
        <taxon>Metazoa</taxon>
        <taxon>Ecdysozoa</taxon>
        <taxon>Arthropoda</taxon>
        <taxon>Hexapoda</taxon>
        <taxon>Collembola</taxon>
        <taxon>Entomobryomorpha</taxon>
        <taxon>Entomobryoidea</taxon>
        <taxon>Orchesellidae</taxon>
        <taxon>Orchesellinae</taxon>
        <taxon>Orchesella</taxon>
    </lineage>
</organism>
<accession>A0A1D2M7Y6</accession>
<sequence>LRTFYMFIMYAVKAKISLSMFVTYGAYIGDIVHPPKKFEQAMLNGKKRFFLLSPKANITLPYNFENISFGVIQTALQFAFLWNDYLVTTFLYGVLPFTFVLAAGKLKTLVSEFTRELGKTLNLKTTQDLILSNYDALRSLTMSINELWSMTVLFWLETYLEEKGMLQGFVKTGYGKQMCQLFLLTAVGTPWILGIGAALNPCSPTNLLVPFLYSCGNQAKLEETDWIWKLLKFIGIFVPNAIFWKVTLVAGDLICVHILVGVISQTTLMKVMMRSTKKLSQQRTVIFRRAKILNDLFNLTNVDTILVGLTGLTVLQTCILYILFEAGTSPSVTIPAPVTIWCVSTNVRLEVQAIVLPGSAKIVSITVLQPSEISSSFRIPTFINKKPHNHILHNESIPFSVVLSTKSETDIPFALFVNVTQDFLLELDSTKNFTLSPNRPYYFRYQFNDSKPIDSVRILADTNSTGDSCMTLSVQTAMCPIYDQEESIYFEGYYQTIRSSGQFLLKRSIHLSPASFWFRRLLGIQTFVTTTTDVLKSSVPFETSTIWFQWAYVLFGVFFIITASKRKTELEAYEPRSNENNALINELPEGAQFGVPIKFGMFKALGAALLMEGVLSASYHMCPNEATFQFDTCFMYVIAVLIIIHLRQLRNIQYLTPYVVFAALACIGILSVGALIINYLFVPINKTWFCVGFLVIQLVITLLVIFDHIFIGVLQKDNDELVTGWSIYLHICRKSTWKLENISSHRLIFPGVTLLLGVVLAICWLVCRWNFSTYLLYLLVANVLWNVNYYVAMKVIHGEFTKTSWRFPAVYFGLAAVFGGFAMHFFADVAAQWEKSPAESKTFNQRCLNMFGLEAYPYDSHDAWHFLSATSLFFAFNGLLVLDEDLVSTQTTQISVF</sequence>
<dbReference type="GO" id="GO:0051033">
    <property type="term" value="F:RNA transmembrane transporter activity"/>
    <property type="evidence" value="ECO:0007669"/>
    <property type="project" value="TreeGrafter"/>
</dbReference>
<evidence type="ECO:0000256" key="8">
    <source>
        <dbReference type="SAM" id="Phobius"/>
    </source>
</evidence>
<dbReference type="AlphaFoldDB" id="A0A1D2M7Y6"/>
<dbReference type="OrthoDB" id="416618at2759"/>
<feature type="transmembrane region" description="Helical" evidence="8">
    <location>
        <begin position="546"/>
        <end position="563"/>
    </location>
</feature>
<keyword evidence="7" id="KW-0325">Glycoprotein</keyword>
<gene>
    <name evidence="9" type="ORF">Ocin01_17640</name>
</gene>
<keyword evidence="4" id="KW-0732">Signal</keyword>
<evidence type="ECO:0000256" key="5">
    <source>
        <dbReference type="ARBA" id="ARBA00022989"/>
    </source>
</evidence>
<dbReference type="PANTHER" id="PTHR12185">
    <property type="entry name" value="SID1 TRANSMEMBRANE FAMILY MEMEBER"/>
    <property type="match status" value="1"/>
</dbReference>
<dbReference type="Proteomes" id="UP000094527">
    <property type="component" value="Unassembled WGS sequence"/>
</dbReference>
<feature type="transmembrane region" description="Helical" evidence="8">
    <location>
        <begin position="85"/>
        <end position="104"/>
    </location>
</feature>
<feature type="transmembrane region" description="Helical" evidence="8">
    <location>
        <begin position="773"/>
        <end position="793"/>
    </location>
</feature>
<evidence type="ECO:0000313" key="9">
    <source>
        <dbReference type="EMBL" id="ODM89042.1"/>
    </source>
</evidence>
<dbReference type="STRING" id="48709.A0A1D2M7Y6"/>
<comment type="subcellular location">
    <subcellularLocation>
        <location evidence="1">Membrane</location>
        <topology evidence="1">Multi-pass membrane protein</topology>
    </subcellularLocation>
</comment>
<name>A0A1D2M7Y6_ORCCI</name>
<feature type="transmembrane region" description="Helical" evidence="8">
    <location>
        <begin position="7"/>
        <end position="28"/>
    </location>
</feature>
<dbReference type="Pfam" id="PF13965">
    <property type="entry name" value="SID-1_RNA_chan"/>
    <property type="match status" value="2"/>
</dbReference>
<comment type="caution">
    <text evidence="9">The sequence shown here is derived from an EMBL/GenBank/DDBJ whole genome shotgun (WGS) entry which is preliminary data.</text>
</comment>
<feature type="transmembrane region" description="Helical" evidence="8">
    <location>
        <begin position="242"/>
        <end position="264"/>
    </location>
</feature>
<feature type="transmembrane region" description="Helical" evidence="8">
    <location>
        <begin position="181"/>
        <end position="199"/>
    </location>
</feature>
<comment type="similarity">
    <text evidence="2">Belongs to the SID1 family.</text>
</comment>
<feature type="transmembrane region" description="Helical" evidence="8">
    <location>
        <begin position="627"/>
        <end position="646"/>
    </location>
</feature>
<evidence type="ECO:0000256" key="2">
    <source>
        <dbReference type="ARBA" id="ARBA00006618"/>
    </source>
</evidence>
<dbReference type="GO" id="GO:0005886">
    <property type="term" value="C:plasma membrane"/>
    <property type="evidence" value="ECO:0007669"/>
    <property type="project" value="TreeGrafter"/>
</dbReference>
<feature type="transmembrane region" description="Helical" evidence="8">
    <location>
        <begin position="687"/>
        <end position="706"/>
    </location>
</feature>
<dbReference type="InterPro" id="IPR025958">
    <property type="entry name" value="SID1_TM_fam"/>
</dbReference>
<evidence type="ECO:0000256" key="7">
    <source>
        <dbReference type="ARBA" id="ARBA00023180"/>
    </source>
</evidence>
<keyword evidence="3 8" id="KW-0812">Transmembrane</keyword>
<dbReference type="GO" id="GO:0005764">
    <property type="term" value="C:lysosome"/>
    <property type="evidence" value="ECO:0007669"/>
    <property type="project" value="TreeGrafter"/>
</dbReference>
<keyword evidence="10" id="KW-1185">Reference proteome</keyword>
<evidence type="ECO:0000256" key="3">
    <source>
        <dbReference type="ARBA" id="ARBA00022692"/>
    </source>
</evidence>
<evidence type="ECO:0000256" key="4">
    <source>
        <dbReference type="ARBA" id="ARBA00022729"/>
    </source>
</evidence>
<protein>
    <submittedName>
        <fullName evidence="9">SID1 transmembrane family member 2</fullName>
    </submittedName>
</protein>
<evidence type="ECO:0000256" key="6">
    <source>
        <dbReference type="ARBA" id="ARBA00023136"/>
    </source>
</evidence>
<feature type="transmembrane region" description="Helical" evidence="8">
    <location>
        <begin position="805"/>
        <end position="827"/>
    </location>
</feature>
<keyword evidence="6 8" id="KW-0472">Membrane</keyword>